<dbReference type="AlphaFoldDB" id="A0A1E5KV08"/>
<feature type="transmembrane region" description="Helical" evidence="1">
    <location>
        <begin position="315"/>
        <end position="334"/>
    </location>
</feature>
<feature type="domain" description="WxL Interacting Protein peptidoglycan binding" evidence="2">
    <location>
        <begin position="36"/>
        <end position="154"/>
    </location>
</feature>
<dbReference type="InterPro" id="IPR010317">
    <property type="entry name" value="WxLIP_PGBD"/>
</dbReference>
<keyword evidence="1" id="KW-0812">Transmembrane</keyword>
<evidence type="ECO:0000259" key="3">
    <source>
        <dbReference type="Pfam" id="PF11797"/>
    </source>
</evidence>
<protein>
    <submittedName>
        <fullName evidence="4">Uncharacterized protein</fullName>
    </submittedName>
</protein>
<name>A0A1E5KV08_9ENTE</name>
<dbReference type="RefSeq" id="WP_069699329.1">
    <property type="nucleotide sequence ID" value="NZ_JAGGMA010000043.1"/>
</dbReference>
<gene>
    <name evidence="4" type="ORF">BCR26_15755</name>
</gene>
<dbReference type="Pfam" id="PF11797">
    <property type="entry name" value="WxLIP_HBD"/>
    <property type="match status" value="1"/>
</dbReference>
<dbReference type="OrthoDB" id="2148359at2"/>
<evidence type="ECO:0000313" key="4">
    <source>
        <dbReference type="EMBL" id="OEH81713.1"/>
    </source>
</evidence>
<accession>A0A1E5KV08</accession>
<evidence type="ECO:0000313" key="5">
    <source>
        <dbReference type="Proteomes" id="UP000095256"/>
    </source>
</evidence>
<dbReference type="Proteomes" id="UP000095256">
    <property type="component" value="Unassembled WGS sequence"/>
</dbReference>
<keyword evidence="5" id="KW-1185">Reference proteome</keyword>
<comment type="caution">
    <text evidence="4">The sequence shown here is derived from an EMBL/GenBank/DDBJ whole genome shotgun (WGS) entry which is preliminary data.</text>
</comment>
<dbReference type="STRING" id="762845.BCR26_15755"/>
<dbReference type="EMBL" id="MIEK01000037">
    <property type="protein sequence ID" value="OEH81713.1"/>
    <property type="molecule type" value="Genomic_DNA"/>
</dbReference>
<dbReference type="Pfam" id="PF06030">
    <property type="entry name" value="WxLIP_PGBD"/>
    <property type="match status" value="1"/>
</dbReference>
<evidence type="ECO:0000256" key="1">
    <source>
        <dbReference type="SAM" id="Phobius"/>
    </source>
</evidence>
<feature type="domain" description="WxL Interacting Protein host binding" evidence="3">
    <location>
        <begin position="168"/>
        <end position="301"/>
    </location>
</feature>
<keyword evidence="1" id="KW-1133">Transmembrane helix</keyword>
<keyword evidence="1" id="KW-0472">Membrane</keyword>
<reference evidence="4 5" key="1">
    <citation type="submission" date="2016-09" db="EMBL/GenBank/DDBJ databases">
        <authorList>
            <person name="Capua I."/>
            <person name="De Benedictis P."/>
            <person name="Joannis T."/>
            <person name="Lombin L.H."/>
            <person name="Cattoli G."/>
        </authorList>
    </citation>
    <scope>NUCLEOTIDE SEQUENCE [LARGE SCALE GENOMIC DNA]</scope>
    <source>
        <strain evidence="4 5">LMG 25899</strain>
    </source>
</reference>
<proteinExistence type="predicted"/>
<organism evidence="4 5">
    <name type="scientific">Enterococcus rivorum</name>
    <dbReference type="NCBI Taxonomy" id="762845"/>
    <lineage>
        <taxon>Bacteria</taxon>
        <taxon>Bacillati</taxon>
        <taxon>Bacillota</taxon>
        <taxon>Bacilli</taxon>
        <taxon>Lactobacillales</taxon>
        <taxon>Enterococcaceae</taxon>
        <taxon>Enterococcus</taxon>
    </lineage>
</organism>
<dbReference type="InterPro" id="IPR021759">
    <property type="entry name" value="WxLIP_HBD"/>
</dbReference>
<evidence type="ECO:0000259" key="2">
    <source>
        <dbReference type="Pfam" id="PF06030"/>
    </source>
</evidence>
<sequence length="353" mass="40578">MRKKLFYVLFSGIFSFVYFPISGFSASDISEQMDKFSYEVLFPDNQKDSNSGYYDLLMQPGEKQTLQLRLTNQSEKPLKVETRVNSAKTNGNGVIEYGTNELKTDASLVYNLEEIMEGPQEVILPANSSKIIEFKVALPTTPFEGYLAGGIQLKPITETDTEQPEQAVVINKLAYLIGVLISESDVKKVVPELKLNNVSLNLKDGSYNLFVNLSNVKPVFVEKMAVAIKIKEINQKIPLLEFEKKGMRMAPNSMINIPISLNNQEISSGEYTAEIHITEETGRNWTWIKNFTLMKVEAEKLKQKEPAEHFSFLNYWWLLFLSTVIITVCLWLFFSRKRRKRSRMDNYRMKKKD</sequence>